<evidence type="ECO:0000256" key="2">
    <source>
        <dbReference type="ARBA" id="ARBA00006333"/>
    </source>
</evidence>
<gene>
    <name evidence="5" type="ORF">TWF718_007702</name>
</gene>
<dbReference type="EC" id="4.2.3.-" evidence="4"/>
<dbReference type="EMBL" id="JAVHNR010000005">
    <property type="protein sequence ID" value="KAK6342299.1"/>
    <property type="molecule type" value="Genomic_DNA"/>
</dbReference>
<protein>
    <recommendedName>
        <fullName evidence="4">Terpene synthase</fullName>
        <ecNumber evidence="4">4.2.3.-</ecNumber>
    </recommendedName>
</protein>
<dbReference type="InterPro" id="IPR008949">
    <property type="entry name" value="Isoprenoid_synthase_dom_sf"/>
</dbReference>
<dbReference type="GO" id="GO:0010333">
    <property type="term" value="F:terpene synthase activity"/>
    <property type="evidence" value="ECO:0007669"/>
    <property type="project" value="InterPro"/>
</dbReference>
<dbReference type="Pfam" id="PF19086">
    <property type="entry name" value="Terpene_syn_C_2"/>
    <property type="match status" value="1"/>
</dbReference>
<dbReference type="SFLD" id="SFLDG01020">
    <property type="entry name" value="Terpene_Cyclase_Like_2"/>
    <property type="match status" value="1"/>
</dbReference>
<evidence type="ECO:0000313" key="5">
    <source>
        <dbReference type="EMBL" id="KAK6342299.1"/>
    </source>
</evidence>
<dbReference type="InterPro" id="IPR034686">
    <property type="entry name" value="Terpene_cyclase-like_2"/>
</dbReference>
<organism evidence="5 6">
    <name type="scientific">Orbilia javanica</name>
    <dbReference type="NCBI Taxonomy" id="47235"/>
    <lineage>
        <taxon>Eukaryota</taxon>
        <taxon>Fungi</taxon>
        <taxon>Dikarya</taxon>
        <taxon>Ascomycota</taxon>
        <taxon>Pezizomycotina</taxon>
        <taxon>Orbiliomycetes</taxon>
        <taxon>Orbiliales</taxon>
        <taxon>Orbiliaceae</taxon>
        <taxon>Orbilia</taxon>
    </lineage>
</organism>
<dbReference type="AlphaFoldDB" id="A0AAN8RMG1"/>
<dbReference type="Gene3D" id="1.10.600.10">
    <property type="entry name" value="Farnesyl Diphosphate Synthase"/>
    <property type="match status" value="1"/>
</dbReference>
<dbReference type="PANTHER" id="PTHR35201">
    <property type="entry name" value="TERPENE SYNTHASE"/>
    <property type="match status" value="1"/>
</dbReference>
<evidence type="ECO:0000256" key="1">
    <source>
        <dbReference type="ARBA" id="ARBA00001946"/>
    </source>
</evidence>
<dbReference type="GO" id="GO:0046872">
    <property type="term" value="F:metal ion binding"/>
    <property type="evidence" value="ECO:0007669"/>
    <property type="project" value="UniProtKB-KW"/>
</dbReference>
<name>A0AAN8RMG1_9PEZI</name>
<sequence length="380" mass="43651">MSPQAAERASSTLITHYDPIGNGLQNLKAGINGAEELLIRIPNVFPSSFPPLKSPNKYFTEEKRLAQIARCSEILGLDEAGSKKLAASNFGLMAAYWCPDASDGKYWITFTFMNWIFIFDDQFDEGHLSNDFIAATREVLDTLAIFEENHPHITERQDPLKHMFQIVWDAIKVTAPIDLQNLYKENMKRYMLGLLEQLYDTLHSKEELTVERYLKYRRDTTAVYVGCDLIAWATTIKLPDSVTRHPLILECRDIAADLFGMHNDMLSINKDLRYGTEANLVIKFWRKGHSLQEAMDEAGKLMYALYDKWDANVKGIGELGWDEETMVEARRLLESYSYTVTGTTQWYFESGRYGLDLDEIRKTSILRVPADLVQKRMKKA</sequence>
<reference evidence="5 6" key="1">
    <citation type="submission" date="2019-10" db="EMBL/GenBank/DDBJ databases">
        <authorList>
            <person name="Palmer J.M."/>
        </authorList>
    </citation>
    <scope>NUCLEOTIDE SEQUENCE [LARGE SCALE GENOMIC DNA]</scope>
    <source>
        <strain evidence="5 6">TWF718</strain>
    </source>
</reference>
<comment type="caution">
    <text evidence="5">The sequence shown here is derived from an EMBL/GenBank/DDBJ whole genome shotgun (WGS) entry which is preliminary data.</text>
</comment>
<dbReference type="SFLD" id="SFLDS00005">
    <property type="entry name" value="Isoprenoid_Synthase_Type_I"/>
    <property type="match status" value="1"/>
</dbReference>
<keyword evidence="3 4" id="KW-0460">Magnesium</keyword>
<dbReference type="Proteomes" id="UP001313282">
    <property type="component" value="Unassembled WGS sequence"/>
</dbReference>
<accession>A0AAN8RMG1</accession>
<keyword evidence="4" id="KW-0479">Metal-binding</keyword>
<dbReference type="GO" id="GO:0008299">
    <property type="term" value="P:isoprenoid biosynthetic process"/>
    <property type="evidence" value="ECO:0007669"/>
    <property type="project" value="UniProtKB-ARBA"/>
</dbReference>
<comment type="similarity">
    <text evidence="2 4">Belongs to the terpene synthase family.</text>
</comment>
<keyword evidence="4" id="KW-0456">Lyase</keyword>
<comment type="cofactor">
    <cofactor evidence="1 4">
        <name>Mg(2+)</name>
        <dbReference type="ChEBI" id="CHEBI:18420"/>
    </cofactor>
</comment>
<evidence type="ECO:0000256" key="3">
    <source>
        <dbReference type="ARBA" id="ARBA00022842"/>
    </source>
</evidence>
<evidence type="ECO:0000256" key="4">
    <source>
        <dbReference type="RuleBase" id="RU366034"/>
    </source>
</evidence>
<dbReference type="PANTHER" id="PTHR35201:SF4">
    <property type="entry name" value="BETA-PINACENE SYNTHASE-RELATED"/>
    <property type="match status" value="1"/>
</dbReference>
<dbReference type="SUPFAM" id="SSF48576">
    <property type="entry name" value="Terpenoid synthases"/>
    <property type="match status" value="1"/>
</dbReference>
<proteinExistence type="inferred from homology"/>
<evidence type="ECO:0000313" key="6">
    <source>
        <dbReference type="Proteomes" id="UP001313282"/>
    </source>
</evidence>
<keyword evidence="6" id="KW-1185">Reference proteome</keyword>